<keyword evidence="1" id="KW-0472">Membrane</keyword>
<feature type="domain" description="Ig-like" evidence="3">
    <location>
        <begin position="329"/>
        <end position="405"/>
    </location>
</feature>
<sequence length="604" mass="67605">MELLNRLLTFSLLQAFFPGSLSQSWSVSMPMSIQALKGYCVVIPCTFSHPQPRNASEGFHVIWYLKGLNNYSEVFNSRVPRTGGSMFQGRTFLVGDTKKKNCSLQINSVRTEDTAVYYISIDSQSNSYSSQNVSVQLRISGSPGNVSLSNPGSMSEGKPVKIICSVEHTCPSNPPKLSWSMTKSTVNLLQKELSEGRWRSVTTLTYQPFFRDHKKFLQCKATYPNGQISEKSITLNINYAPKETTASVIENLELREGGSVTLKCSNNANPTVTYYRWFQGQQKMVLQYKTQQITIQNLTWDSGPYSCKAKNTEGDGYSPLLTLKILYSPKDTRISVVGNSIIQEGDYVQLICSSHSNPEVTNYSWYQGTQDILQHHGQQITLQNLTWNSGPYYCTAHNALGMSISPPLHLNVSYAPKGIHLFAPGKEQIYERDPLMLRCESSSSNPAVSYYTWYKDGILLVNTSQNILEIQSVRPQDAGAYHCTAHNEIGTASSTRAIINIIYFQWKLNLPIVLGAAVGSLFLLLLTLTILIYVRNKKTQSEATPDKVTYTKSLDESSVLDKQPNDYMDSTYTALDLTTRSSEYEELKVNSISTPTLPKKTETD</sequence>
<dbReference type="SMART" id="SM00409">
    <property type="entry name" value="IG"/>
    <property type="match status" value="5"/>
</dbReference>
<evidence type="ECO:0000259" key="3">
    <source>
        <dbReference type="PROSITE" id="PS50835"/>
    </source>
</evidence>
<feature type="domain" description="Ig-like" evidence="3">
    <location>
        <begin position="416"/>
        <end position="499"/>
    </location>
</feature>
<dbReference type="OrthoDB" id="6250964at2759"/>
<proteinExistence type="predicted"/>
<evidence type="ECO:0000256" key="2">
    <source>
        <dbReference type="SAM" id="SignalP"/>
    </source>
</evidence>
<feature type="chain" id="PRO_5028110153" evidence="2">
    <location>
        <begin position="23"/>
        <end position="604"/>
    </location>
</feature>
<dbReference type="InterPro" id="IPR013106">
    <property type="entry name" value="Ig_V-set"/>
</dbReference>
<evidence type="ECO:0000313" key="4">
    <source>
        <dbReference type="Proteomes" id="UP000515159"/>
    </source>
</evidence>
<dbReference type="InterPro" id="IPR007110">
    <property type="entry name" value="Ig-like_dom"/>
</dbReference>
<organism evidence="4 5">
    <name type="scientific">Geotrypetes seraphini</name>
    <name type="common">Gaboon caecilian</name>
    <name type="synonym">Caecilia seraphini</name>
    <dbReference type="NCBI Taxonomy" id="260995"/>
    <lineage>
        <taxon>Eukaryota</taxon>
        <taxon>Metazoa</taxon>
        <taxon>Chordata</taxon>
        <taxon>Craniata</taxon>
        <taxon>Vertebrata</taxon>
        <taxon>Euteleostomi</taxon>
        <taxon>Amphibia</taxon>
        <taxon>Gymnophiona</taxon>
        <taxon>Geotrypetes</taxon>
    </lineage>
</organism>
<dbReference type="Proteomes" id="UP000515159">
    <property type="component" value="Chromosome 11"/>
</dbReference>
<dbReference type="PANTHER" id="PTHR46484">
    <property type="entry name" value="SI:CH211-171H4.5-RELATED"/>
    <property type="match status" value="1"/>
</dbReference>
<dbReference type="InterPro" id="IPR003599">
    <property type="entry name" value="Ig_sub"/>
</dbReference>
<keyword evidence="1" id="KW-1133">Transmembrane helix</keyword>
<dbReference type="InterPro" id="IPR003598">
    <property type="entry name" value="Ig_sub2"/>
</dbReference>
<dbReference type="PROSITE" id="PS50835">
    <property type="entry name" value="IG_LIKE"/>
    <property type="match status" value="5"/>
</dbReference>
<feature type="transmembrane region" description="Helical" evidence="1">
    <location>
        <begin position="512"/>
        <end position="534"/>
    </location>
</feature>
<dbReference type="GeneID" id="117368857"/>
<feature type="domain" description="Ig-like" evidence="3">
    <location>
        <begin position="241"/>
        <end position="324"/>
    </location>
</feature>
<protein>
    <submittedName>
        <fullName evidence="5">Carcinoembryonic antigen-related cell adhesion molecule 1-like</fullName>
    </submittedName>
</protein>
<dbReference type="RefSeq" id="XP_033818492.1">
    <property type="nucleotide sequence ID" value="XM_033962601.1"/>
</dbReference>
<dbReference type="InterPro" id="IPR036179">
    <property type="entry name" value="Ig-like_dom_sf"/>
</dbReference>
<dbReference type="SMART" id="SM00406">
    <property type="entry name" value="IGv"/>
    <property type="match status" value="1"/>
</dbReference>
<name>A0A6P8SJ42_GEOSA</name>
<accession>A0A6P8SJ42</accession>
<dbReference type="CDD" id="cd00096">
    <property type="entry name" value="Ig"/>
    <property type="match status" value="2"/>
</dbReference>
<feature type="domain" description="Ig-like" evidence="3">
    <location>
        <begin position="143"/>
        <end position="234"/>
    </location>
</feature>
<evidence type="ECO:0000313" key="5">
    <source>
        <dbReference type="RefSeq" id="XP_033818492.1"/>
    </source>
</evidence>
<feature type="domain" description="Ig-like" evidence="3">
    <location>
        <begin position="18"/>
        <end position="136"/>
    </location>
</feature>
<dbReference type="PANTHER" id="PTHR46484:SF1">
    <property type="entry name" value="SCHWANN CELL MYELIN PROTEIN-RELATED"/>
    <property type="match status" value="1"/>
</dbReference>
<dbReference type="Gene3D" id="2.60.40.10">
    <property type="entry name" value="Immunoglobulins"/>
    <property type="match status" value="5"/>
</dbReference>
<reference evidence="5" key="1">
    <citation type="submission" date="2025-08" db="UniProtKB">
        <authorList>
            <consortium name="RefSeq"/>
        </authorList>
    </citation>
    <scope>IDENTIFICATION</scope>
</reference>
<keyword evidence="2" id="KW-0732">Signal</keyword>
<keyword evidence="4" id="KW-1185">Reference proteome</keyword>
<dbReference type="InterPro" id="IPR013783">
    <property type="entry name" value="Ig-like_fold"/>
</dbReference>
<dbReference type="InParanoid" id="A0A6P8SJ42"/>
<keyword evidence="1" id="KW-0812">Transmembrane</keyword>
<dbReference type="SMART" id="SM00408">
    <property type="entry name" value="IGc2"/>
    <property type="match status" value="3"/>
</dbReference>
<feature type="signal peptide" evidence="2">
    <location>
        <begin position="1"/>
        <end position="22"/>
    </location>
</feature>
<dbReference type="KEGG" id="gsh:117368857"/>
<evidence type="ECO:0000256" key="1">
    <source>
        <dbReference type="SAM" id="Phobius"/>
    </source>
</evidence>
<dbReference type="AlphaFoldDB" id="A0A6P8SJ42"/>
<dbReference type="Pfam" id="PF13895">
    <property type="entry name" value="Ig_2"/>
    <property type="match status" value="3"/>
</dbReference>
<dbReference type="SUPFAM" id="SSF48726">
    <property type="entry name" value="Immunoglobulin"/>
    <property type="match status" value="4"/>
</dbReference>
<gene>
    <name evidence="5" type="primary">LOC117368857</name>
</gene>
<dbReference type="Pfam" id="PF07686">
    <property type="entry name" value="V-set"/>
    <property type="match status" value="1"/>
</dbReference>